<dbReference type="InterPro" id="IPR024728">
    <property type="entry name" value="PolY_HhH_motif"/>
</dbReference>
<dbReference type="Gene3D" id="3.30.1490.100">
    <property type="entry name" value="DNA polymerase, Y-family, little finger domain"/>
    <property type="match status" value="1"/>
</dbReference>
<dbReference type="HAMAP" id="MF_01113">
    <property type="entry name" value="DNApol_IV"/>
    <property type="match status" value="1"/>
</dbReference>
<dbReference type="PANTHER" id="PTHR11076:SF33">
    <property type="entry name" value="DNA POLYMERASE KAPPA"/>
    <property type="match status" value="1"/>
</dbReference>
<keyword evidence="2" id="KW-0515">Mutator protein</keyword>
<keyword evidence="2 4" id="KW-0808">Transferase</keyword>
<organism evidence="4 5">
    <name type="scientific">Acidianus brierleyi</name>
    <dbReference type="NCBI Taxonomy" id="41673"/>
    <lineage>
        <taxon>Archaea</taxon>
        <taxon>Thermoproteota</taxon>
        <taxon>Thermoprotei</taxon>
        <taxon>Sulfolobales</taxon>
        <taxon>Sulfolobaceae</taxon>
        <taxon>Acidianus</taxon>
    </lineage>
</organism>
<keyword evidence="2" id="KW-0234">DNA repair</keyword>
<dbReference type="GO" id="GO:0003887">
    <property type="term" value="F:DNA-directed DNA polymerase activity"/>
    <property type="evidence" value="ECO:0007669"/>
    <property type="project" value="UniProtKB-UniRule"/>
</dbReference>
<sequence length="349" mass="39285">MIVALADLDYFFAQVEEIMNPSLKGKPLAVCVFSGRTKDSGAIATSNYEARKLGIKSGMPIIMAKKIAPDTIFLPMRKDLYKQVSSRVMKILENFSDRIEVASIDEAYLDITKKVKSYSDIMELGKKIKEEVKMREGLTITVGIAPNKVFAKIMADMSKPDGLGILRDNDVNNFINSLDIGKVPGIGKVLEDRLREIGINYLGDVLKVDFLTIKNKIGKAKANYLLSLANNSYDEPVRPRISKHKGRYVTLSKNTRNIEIILPFLKKAIDEAYNKIDGLPKSIAVVTIMNDLDIISREKSFPYGIDREKALQESLLLLKKILEDDNRQVRRVGVRLGKIYKSSTLDKYF</sequence>
<dbReference type="GeneID" id="36830675"/>
<feature type="binding site" evidence="2">
    <location>
        <position position="105"/>
    </location>
    <ligand>
        <name>Mg(2+)</name>
        <dbReference type="ChEBI" id="CHEBI:18420"/>
    </ligand>
</feature>
<keyword evidence="2 4" id="KW-0548">Nucleotidyltransferase</keyword>
<comment type="cofactor">
    <cofactor evidence="2">
        <name>Mg(2+)</name>
        <dbReference type="ChEBI" id="CHEBI:18420"/>
    </cofactor>
    <text evidence="2">Binds 2 magnesium ions per subunit.</text>
</comment>
<dbReference type="InterPro" id="IPR001126">
    <property type="entry name" value="UmuC"/>
</dbReference>
<dbReference type="InterPro" id="IPR043128">
    <property type="entry name" value="Rev_trsase/Diguanyl_cyclase"/>
</dbReference>
<keyword evidence="2" id="KW-0460">Magnesium</keyword>
<dbReference type="EMBL" id="CP029289">
    <property type="protein sequence ID" value="AWR93383.1"/>
    <property type="molecule type" value="Genomic_DNA"/>
</dbReference>
<keyword evidence="2" id="KW-0963">Cytoplasm</keyword>
<gene>
    <name evidence="2" type="primary">dbh</name>
    <name evidence="4" type="ORF">DFR85_00925</name>
</gene>
<feature type="binding site" evidence="2">
    <location>
        <position position="7"/>
    </location>
    <ligand>
        <name>Mg(2+)</name>
        <dbReference type="ChEBI" id="CHEBI:18420"/>
    </ligand>
</feature>
<dbReference type="InterPro" id="IPR050116">
    <property type="entry name" value="DNA_polymerase-Y"/>
</dbReference>
<keyword evidence="2" id="KW-0479">Metal-binding</keyword>
<evidence type="ECO:0000256" key="1">
    <source>
        <dbReference type="ARBA" id="ARBA00010945"/>
    </source>
</evidence>
<protein>
    <recommendedName>
        <fullName evidence="2">DNA polymerase IV</fullName>
        <shortName evidence="2">Pol IV</shortName>
        <ecNumber evidence="2">2.7.7.7</ecNumber>
    </recommendedName>
</protein>
<proteinExistence type="inferred from homology"/>
<evidence type="ECO:0000313" key="4">
    <source>
        <dbReference type="EMBL" id="AWR93383.1"/>
    </source>
</evidence>
<dbReference type="Pfam" id="PF00817">
    <property type="entry name" value="IMS"/>
    <property type="match status" value="1"/>
</dbReference>
<dbReference type="GO" id="GO:0000287">
    <property type="term" value="F:magnesium ion binding"/>
    <property type="evidence" value="ECO:0007669"/>
    <property type="project" value="UniProtKB-UniRule"/>
</dbReference>
<dbReference type="GO" id="GO:0042276">
    <property type="term" value="P:error-prone translesion synthesis"/>
    <property type="evidence" value="ECO:0007669"/>
    <property type="project" value="TreeGrafter"/>
</dbReference>
<name>A0A2U9IBL0_9CREN</name>
<evidence type="ECO:0000259" key="3">
    <source>
        <dbReference type="PROSITE" id="PS50173"/>
    </source>
</evidence>
<dbReference type="Gene3D" id="3.40.1170.60">
    <property type="match status" value="1"/>
</dbReference>
<dbReference type="Gene3D" id="3.30.70.270">
    <property type="match status" value="1"/>
</dbReference>
<dbReference type="NCBIfam" id="NF002292">
    <property type="entry name" value="PRK01216.1"/>
    <property type="match status" value="1"/>
</dbReference>
<dbReference type="PANTHER" id="PTHR11076">
    <property type="entry name" value="DNA REPAIR POLYMERASE UMUC / TRANSFERASE FAMILY MEMBER"/>
    <property type="match status" value="1"/>
</dbReference>
<dbReference type="GO" id="GO:0006261">
    <property type="term" value="P:DNA-templated DNA replication"/>
    <property type="evidence" value="ECO:0007669"/>
    <property type="project" value="UniProtKB-UniRule"/>
</dbReference>
<dbReference type="GO" id="GO:0003684">
    <property type="term" value="F:damaged DNA binding"/>
    <property type="evidence" value="ECO:0007669"/>
    <property type="project" value="InterPro"/>
</dbReference>
<dbReference type="InterPro" id="IPR022880">
    <property type="entry name" value="DNApol_IV"/>
</dbReference>
<dbReference type="Proteomes" id="UP000248044">
    <property type="component" value="Chromosome"/>
</dbReference>
<feature type="site" description="Substrate discrimination" evidence="2">
    <location>
        <position position="12"/>
    </location>
</feature>
<keyword evidence="2" id="KW-0238">DNA-binding</keyword>
<dbReference type="OrthoDB" id="372207at2157"/>
<keyword evidence="2" id="KW-0235">DNA replication</keyword>
<keyword evidence="2" id="KW-0239">DNA-directed DNA polymerase</keyword>
<dbReference type="InterPro" id="IPR043502">
    <property type="entry name" value="DNA/RNA_pol_sf"/>
</dbReference>
<dbReference type="PROSITE" id="PS50173">
    <property type="entry name" value="UMUC"/>
    <property type="match status" value="1"/>
</dbReference>
<comment type="similarity">
    <text evidence="1 2">Belongs to the DNA polymerase type-Y family.</text>
</comment>
<keyword evidence="2" id="KW-0227">DNA damage</keyword>
<comment type="subunit">
    <text evidence="2">Monomer.</text>
</comment>
<dbReference type="Gene3D" id="1.10.150.20">
    <property type="entry name" value="5' to 3' exonuclease, C-terminal subdomain"/>
    <property type="match status" value="1"/>
</dbReference>
<dbReference type="SUPFAM" id="SSF56672">
    <property type="entry name" value="DNA/RNA polymerases"/>
    <property type="match status" value="1"/>
</dbReference>
<dbReference type="SUPFAM" id="SSF100879">
    <property type="entry name" value="Lesion bypass DNA polymerase (Y-family), little finger domain"/>
    <property type="match status" value="1"/>
</dbReference>
<comment type="function">
    <text evidence="2">Poorly processive, error-prone DNA polymerase involved in untargeted mutagenesis. Copies undamaged DNA at stalled replication forks, which arise in vivo from mismatched or misaligned primer ends. These misaligned primers can be extended by PolIV. Exhibits no 3'-5' exonuclease (proofreading) activity. May be involved in translesional synthesis.</text>
</comment>
<comment type="catalytic activity">
    <reaction evidence="2">
        <text>DNA(n) + a 2'-deoxyribonucleoside 5'-triphosphate = DNA(n+1) + diphosphate</text>
        <dbReference type="Rhea" id="RHEA:22508"/>
        <dbReference type="Rhea" id="RHEA-COMP:17339"/>
        <dbReference type="Rhea" id="RHEA-COMP:17340"/>
        <dbReference type="ChEBI" id="CHEBI:33019"/>
        <dbReference type="ChEBI" id="CHEBI:61560"/>
        <dbReference type="ChEBI" id="CHEBI:173112"/>
        <dbReference type="EC" id="2.7.7.7"/>
    </reaction>
</comment>
<dbReference type="EC" id="2.7.7.7" evidence="2"/>
<accession>A0A2U9IBL0</accession>
<evidence type="ECO:0000256" key="2">
    <source>
        <dbReference type="HAMAP-Rule" id="MF_01113"/>
    </source>
</evidence>
<dbReference type="RefSeq" id="WP_110269267.1">
    <property type="nucleotide sequence ID" value="NZ_CP029289.2"/>
</dbReference>
<dbReference type="GO" id="GO:0006281">
    <property type="term" value="P:DNA repair"/>
    <property type="evidence" value="ECO:0007669"/>
    <property type="project" value="UniProtKB-UniRule"/>
</dbReference>
<feature type="domain" description="UmuC" evidence="3">
    <location>
        <begin position="3"/>
        <end position="187"/>
    </location>
</feature>
<dbReference type="AlphaFoldDB" id="A0A2U9IBL0"/>
<evidence type="ECO:0000313" key="5">
    <source>
        <dbReference type="Proteomes" id="UP000248044"/>
    </source>
</evidence>
<dbReference type="InterPro" id="IPR036775">
    <property type="entry name" value="DNA_pol_Y-fam_lit_finger_sf"/>
</dbReference>
<dbReference type="KEGG" id="abri:DFR85_00925"/>
<reference evidence="4 5" key="1">
    <citation type="submission" date="2018-05" db="EMBL/GenBank/DDBJ databases">
        <title>Complete Genome Sequences of Extremely Thermoacidophilic, Metal-Mobilizing Type-Strain Members of the Archaeal Family Sulfolobaceae: Acidianus brierleyi DSM-1651T, Acidianus sulfidivorans DSM-18786T, Metallosphaera hakonensis DSM-7519T, and Metallosphaera prunae DSM-10039T.</title>
        <authorList>
            <person name="Counts J.A."/>
            <person name="Kelly R.M."/>
        </authorList>
    </citation>
    <scope>NUCLEOTIDE SEQUENCE [LARGE SCALE GENOMIC DNA]</scope>
    <source>
        <strain evidence="4 5">DSM 1651</strain>
    </source>
</reference>
<feature type="active site" evidence="2">
    <location>
        <position position="106"/>
    </location>
</feature>
<dbReference type="Pfam" id="PF11798">
    <property type="entry name" value="IMS_HHH"/>
    <property type="match status" value="1"/>
</dbReference>
<keyword evidence="5" id="KW-1185">Reference proteome</keyword>
<comment type="subcellular location">
    <subcellularLocation>
        <location evidence="2">Cytoplasm</location>
    </subcellularLocation>
</comment>
<dbReference type="GO" id="GO:0005737">
    <property type="term" value="C:cytoplasm"/>
    <property type="evidence" value="ECO:0007669"/>
    <property type="project" value="UniProtKB-SubCell"/>
</dbReference>
<dbReference type="CDD" id="cd03586">
    <property type="entry name" value="PolY_Pol_IV_kappa"/>
    <property type="match status" value="1"/>
</dbReference>